<dbReference type="Proteomes" id="UP000481030">
    <property type="component" value="Unassembled WGS sequence"/>
</dbReference>
<proteinExistence type="predicted"/>
<evidence type="ECO:0000313" key="1">
    <source>
        <dbReference type="EMBL" id="KAB2337656.1"/>
    </source>
</evidence>
<gene>
    <name evidence="1" type="ORF">F7731_08670</name>
</gene>
<protein>
    <recommendedName>
        <fullName evidence="3">Phage tail assembly protein</fullName>
    </recommendedName>
</protein>
<keyword evidence="2" id="KW-1185">Reference proteome</keyword>
<dbReference type="RefSeq" id="WP_151534359.1">
    <property type="nucleotide sequence ID" value="NZ_WBOS01000002.1"/>
</dbReference>
<comment type="caution">
    <text evidence="1">The sequence shown here is derived from an EMBL/GenBank/DDBJ whole genome shotgun (WGS) entry which is preliminary data.</text>
</comment>
<evidence type="ECO:0000313" key="2">
    <source>
        <dbReference type="Proteomes" id="UP000481030"/>
    </source>
</evidence>
<sequence>MAQEILDLDKLIPEQRIIRLAGKEIDVSKIPSRVTLEIAKKSDVLKSGSEESFPVLLDLVVKICKPSQPDITSDWIIDNTSLDQLLALVEFILKPIKDRTDGEGKNEASPNQ</sequence>
<dbReference type="EMBL" id="WBOS01000002">
    <property type="protein sequence ID" value="KAB2337656.1"/>
    <property type="molecule type" value="Genomic_DNA"/>
</dbReference>
<reference evidence="1 2" key="1">
    <citation type="journal article" date="2016" name="Antonie Van Leeuwenhoek">
        <title>Bacillus depressus sp. nov., isolated from soil of a sunflower field.</title>
        <authorList>
            <person name="Wei X."/>
            <person name="Xin D."/>
            <person name="Xin Y."/>
            <person name="Zhang H."/>
            <person name="Wang T."/>
            <person name="Zhang J."/>
        </authorList>
    </citation>
    <scope>NUCLEOTIDE SEQUENCE [LARGE SCALE GENOMIC DNA]</scope>
    <source>
        <strain evidence="1 2">BZ1</strain>
    </source>
</reference>
<evidence type="ECO:0008006" key="3">
    <source>
        <dbReference type="Google" id="ProtNLM"/>
    </source>
</evidence>
<organism evidence="1 2">
    <name type="scientific">Cytobacillus depressus</name>
    <dbReference type="NCBI Taxonomy" id="1602942"/>
    <lineage>
        <taxon>Bacteria</taxon>
        <taxon>Bacillati</taxon>
        <taxon>Bacillota</taxon>
        <taxon>Bacilli</taxon>
        <taxon>Bacillales</taxon>
        <taxon>Bacillaceae</taxon>
        <taxon>Cytobacillus</taxon>
    </lineage>
</organism>
<accession>A0A6L3V8H7</accession>
<name>A0A6L3V8H7_9BACI</name>
<dbReference type="OrthoDB" id="2871013at2"/>
<dbReference type="AlphaFoldDB" id="A0A6L3V8H7"/>